<feature type="domain" description="Metalloenzyme" evidence="8">
    <location>
        <begin position="3"/>
        <end position="376"/>
    </location>
</feature>
<dbReference type="NCBIfam" id="NF003766">
    <property type="entry name" value="PRK05362.1"/>
    <property type="match status" value="1"/>
</dbReference>
<proteinExistence type="inferred from homology"/>
<feature type="binding site" evidence="6">
    <location>
        <position position="325"/>
    </location>
    <ligand>
        <name>Mn(2+)</name>
        <dbReference type="ChEBI" id="CHEBI:29035"/>
        <label>1</label>
    </ligand>
</feature>
<evidence type="ECO:0000259" key="8">
    <source>
        <dbReference type="Pfam" id="PF01676"/>
    </source>
</evidence>
<dbReference type="InterPro" id="IPR017850">
    <property type="entry name" value="Alkaline_phosphatase_core_sf"/>
</dbReference>
<comment type="subcellular location">
    <subcellularLocation>
        <location evidence="6">Cytoplasm</location>
    </subcellularLocation>
</comment>
<evidence type="ECO:0000256" key="7">
    <source>
        <dbReference type="NCBIfam" id="TIGR01696"/>
    </source>
</evidence>
<feature type="binding site" evidence="6">
    <location>
        <position position="11"/>
    </location>
    <ligand>
        <name>Mn(2+)</name>
        <dbReference type="ChEBI" id="CHEBI:29035"/>
        <label>1</label>
    </ligand>
</feature>
<keyword evidence="4 6" id="KW-0464">Manganese</keyword>
<dbReference type="GO" id="GO:0009117">
    <property type="term" value="P:nucleotide metabolic process"/>
    <property type="evidence" value="ECO:0007669"/>
    <property type="project" value="UniProtKB-UniRule"/>
</dbReference>
<dbReference type="AlphaFoldDB" id="A0A0W7TVZ1"/>
<comment type="cofactor">
    <cofactor evidence="6">
        <name>Mn(2+)</name>
        <dbReference type="ChEBI" id="CHEBI:29035"/>
    </cofactor>
    <text evidence="6">Binds 2 manganese ions.</text>
</comment>
<evidence type="ECO:0000313" key="9">
    <source>
        <dbReference type="EMBL" id="KUE77893.1"/>
    </source>
</evidence>
<dbReference type="Pfam" id="PF01676">
    <property type="entry name" value="Metalloenzyme"/>
    <property type="match status" value="1"/>
</dbReference>
<evidence type="ECO:0000256" key="6">
    <source>
        <dbReference type="HAMAP-Rule" id="MF_00740"/>
    </source>
</evidence>
<gene>
    <name evidence="6" type="primary">deoB</name>
    <name evidence="9" type="ORF">ASJ35_00995</name>
    <name evidence="10" type="ORF">FYJ76_02335</name>
</gene>
<dbReference type="EMBL" id="LMUA01000001">
    <property type="protein sequence ID" value="KUE77893.1"/>
    <property type="molecule type" value="Genomic_DNA"/>
</dbReference>
<keyword evidence="5 6" id="KW-0413">Isomerase</keyword>
<keyword evidence="3 6" id="KW-0479">Metal-binding</keyword>
<evidence type="ECO:0000256" key="3">
    <source>
        <dbReference type="ARBA" id="ARBA00022723"/>
    </source>
</evidence>
<comment type="function">
    <text evidence="6">Isomerase that catalyzes the conversion of deoxy-ribose 1-phosphate (dRib-1-P) and ribose 1-phosphate (Rib-1-P) to deoxy-ribose 5-phosphate (dRib-5-P) and ribose 5-phosphate (Rib-5-P), respectively.</text>
</comment>
<dbReference type="InterPro" id="IPR006124">
    <property type="entry name" value="Metalloenzyme"/>
</dbReference>
<dbReference type="GO" id="GO:0005829">
    <property type="term" value="C:cytosol"/>
    <property type="evidence" value="ECO:0007669"/>
    <property type="project" value="TreeGrafter"/>
</dbReference>
<dbReference type="GO" id="GO:0000287">
    <property type="term" value="F:magnesium ion binding"/>
    <property type="evidence" value="ECO:0007669"/>
    <property type="project" value="UniProtKB-UniRule"/>
</dbReference>
<dbReference type="GO" id="GO:0006015">
    <property type="term" value="P:5-phosphoribose 1-diphosphate biosynthetic process"/>
    <property type="evidence" value="ECO:0007669"/>
    <property type="project" value="UniProtKB-UniPathway"/>
</dbReference>
<dbReference type="Gene3D" id="3.30.70.1250">
    <property type="entry name" value="Phosphopentomutase"/>
    <property type="match status" value="1"/>
</dbReference>
<evidence type="ECO:0000313" key="11">
    <source>
        <dbReference type="Proteomes" id="UP000053433"/>
    </source>
</evidence>
<dbReference type="GO" id="GO:0043094">
    <property type="term" value="P:metabolic compound salvage"/>
    <property type="evidence" value="ECO:0007669"/>
    <property type="project" value="UniProtKB-UniRule"/>
</dbReference>
<evidence type="ECO:0000256" key="5">
    <source>
        <dbReference type="ARBA" id="ARBA00023235"/>
    </source>
</evidence>
<dbReference type="SUPFAM" id="SSF53649">
    <property type="entry name" value="Alkaline phosphatase-like"/>
    <property type="match status" value="1"/>
</dbReference>
<dbReference type="PANTHER" id="PTHR21110:SF0">
    <property type="entry name" value="PHOSPHOPENTOMUTASE"/>
    <property type="match status" value="1"/>
</dbReference>
<comment type="pathway">
    <text evidence="6">Carbohydrate degradation; 2-deoxy-D-ribose 1-phosphate degradation; D-glyceraldehyde 3-phosphate and acetaldehyde from 2-deoxy-alpha-D-ribose 1-phosphate: step 1/2.</text>
</comment>
<dbReference type="InterPro" id="IPR010045">
    <property type="entry name" value="DeoB"/>
</dbReference>
<feature type="binding site" evidence="6">
    <location>
        <position position="288"/>
    </location>
    <ligand>
        <name>Mn(2+)</name>
        <dbReference type="ChEBI" id="CHEBI:29035"/>
        <label>2</label>
    </ligand>
</feature>
<dbReference type="CDD" id="cd16009">
    <property type="entry name" value="PPM"/>
    <property type="match status" value="1"/>
</dbReference>
<evidence type="ECO:0000256" key="4">
    <source>
        <dbReference type="ARBA" id="ARBA00023211"/>
    </source>
</evidence>
<comment type="caution">
    <text evidence="9">The sequence shown here is derived from an EMBL/GenBank/DDBJ whole genome shotgun (WGS) entry which is preliminary data.</text>
</comment>
<dbReference type="SUPFAM" id="SSF143856">
    <property type="entry name" value="DeoB insert domain-like"/>
    <property type="match status" value="1"/>
</dbReference>
<dbReference type="PIRSF" id="PIRSF001491">
    <property type="entry name" value="Ppentomutase"/>
    <property type="match status" value="1"/>
</dbReference>
<dbReference type="GO" id="GO:0030145">
    <property type="term" value="F:manganese ion binding"/>
    <property type="evidence" value="ECO:0007669"/>
    <property type="project" value="UniProtKB-UniRule"/>
</dbReference>
<feature type="binding site" evidence="6">
    <location>
        <position position="337"/>
    </location>
    <ligand>
        <name>Mn(2+)</name>
        <dbReference type="ChEBI" id="CHEBI:29035"/>
        <label>2</label>
    </ligand>
</feature>
<keyword evidence="2 6" id="KW-0963">Cytoplasm</keyword>
<dbReference type="Proteomes" id="UP000053433">
    <property type="component" value="Unassembled WGS sequence"/>
</dbReference>
<dbReference type="PANTHER" id="PTHR21110">
    <property type="entry name" value="PHOSPHOPENTOMUTASE"/>
    <property type="match status" value="1"/>
</dbReference>
<feature type="binding site" evidence="6">
    <location>
        <position position="324"/>
    </location>
    <ligand>
        <name>Mn(2+)</name>
        <dbReference type="ChEBI" id="CHEBI:29035"/>
        <label>1</label>
    </ligand>
</feature>
<dbReference type="UniPathway" id="UPA00087">
    <property type="reaction ID" value="UER00173"/>
</dbReference>
<dbReference type="GO" id="GO:0006018">
    <property type="term" value="P:2-deoxyribose 1-phosphate catabolic process"/>
    <property type="evidence" value="ECO:0007669"/>
    <property type="project" value="UniProtKB-UniRule"/>
</dbReference>
<evidence type="ECO:0000256" key="1">
    <source>
        <dbReference type="ARBA" id="ARBA00010373"/>
    </source>
</evidence>
<protein>
    <recommendedName>
        <fullName evidence="6 7">Phosphopentomutase</fullName>
        <ecNumber evidence="6 7">5.4.2.7</ecNumber>
    </recommendedName>
    <alternativeName>
        <fullName evidence="6">Phosphodeoxyribomutase</fullName>
    </alternativeName>
</protein>
<dbReference type="RefSeq" id="WP_058722611.1">
    <property type="nucleotide sequence ID" value="NZ_DBGEBT010000046.1"/>
</dbReference>
<dbReference type="HAMAP" id="MF_00740">
    <property type="entry name" value="Phosphopentomut"/>
    <property type="match status" value="1"/>
</dbReference>
<evidence type="ECO:0000256" key="2">
    <source>
        <dbReference type="ARBA" id="ARBA00022490"/>
    </source>
</evidence>
<dbReference type="GO" id="GO:0008973">
    <property type="term" value="F:phosphopentomutase activity"/>
    <property type="evidence" value="ECO:0007669"/>
    <property type="project" value="UniProtKB-UniRule"/>
</dbReference>
<dbReference type="InterPro" id="IPR024052">
    <property type="entry name" value="Phosphopentomutase_DeoB_cap_sf"/>
</dbReference>
<dbReference type="FunFam" id="3.30.70.1250:FF:000001">
    <property type="entry name" value="Phosphopentomutase"/>
    <property type="match status" value="1"/>
</dbReference>
<evidence type="ECO:0000313" key="10">
    <source>
        <dbReference type="EMBL" id="MST90784.1"/>
    </source>
</evidence>
<dbReference type="Gene3D" id="3.40.720.10">
    <property type="entry name" value="Alkaline Phosphatase, subunit A"/>
    <property type="match status" value="1"/>
</dbReference>
<name>A0A0W7TVZ1_9FIRM</name>
<dbReference type="Proteomes" id="UP000431913">
    <property type="component" value="Unassembled WGS sequence"/>
</dbReference>
<accession>A0A0W7TVZ1</accession>
<comment type="catalytic activity">
    <reaction evidence="6">
        <text>alpha-D-ribose 1-phosphate = D-ribose 5-phosphate</text>
        <dbReference type="Rhea" id="RHEA:18793"/>
        <dbReference type="ChEBI" id="CHEBI:57720"/>
        <dbReference type="ChEBI" id="CHEBI:78346"/>
        <dbReference type="EC" id="5.4.2.7"/>
    </reaction>
</comment>
<reference evidence="10 12" key="2">
    <citation type="submission" date="2019-08" db="EMBL/GenBank/DDBJ databases">
        <title>In-depth cultivation of the pig gut microbiome towards novel bacterial diversity and tailored functional studies.</title>
        <authorList>
            <person name="Wylensek D."/>
            <person name="Hitch T.C.A."/>
            <person name="Clavel T."/>
        </authorList>
    </citation>
    <scope>NUCLEOTIDE SEQUENCE [LARGE SCALE GENOMIC DNA]</scope>
    <source>
        <strain evidence="10 12">WCA3-601-WT-6J</strain>
    </source>
</reference>
<comment type="similarity">
    <text evidence="1 6">Belongs to the phosphopentomutase family.</text>
</comment>
<sequence length="391" mass="42856">MAKRVFLVVLDSFGVGEEPDAASFGDYGVNTLRSIAQSSSFNCPNLRALGLFNLDGIDFLPSFPKPLGAFGRLRERSMGKDTTIGHWELAGLESSSPLPTYPHGFPPEIIQKFEQRTGRSVLCNKPYSGTEVLKDFGEEHLRTGSLIVYTSADSVFQIAANETIVPVDQLYEYCRAVRSILVGEHGVGRVIARPFEGTCRKDFRRTPRRHDYSLLPPGRTMLNYLSAAGKDVIAVGKINDIFAGSGITKSFPTSGNADGQQRLLNLVTTDFDGLAFINLVDFDMLYGHRRDIDGYAEAASSFDKTLVHLLPMLRSEDLFIITADHGCDPAYTRTTDHTREYVPFLLYGKEVTPDTALGTIDGFGAVAATICSYLGVASALCGTDVWPDIRL</sequence>
<comment type="catalytic activity">
    <reaction evidence="6">
        <text>2-deoxy-alpha-D-ribose 1-phosphate = 2-deoxy-D-ribose 5-phosphate</text>
        <dbReference type="Rhea" id="RHEA:27658"/>
        <dbReference type="ChEBI" id="CHEBI:57259"/>
        <dbReference type="ChEBI" id="CHEBI:62877"/>
        <dbReference type="EC" id="5.4.2.7"/>
    </reaction>
</comment>
<dbReference type="EC" id="5.4.2.7" evidence="6 7"/>
<evidence type="ECO:0000313" key="12">
    <source>
        <dbReference type="Proteomes" id="UP000431913"/>
    </source>
</evidence>
<feature type="binding site" evidence="6">
    <location>
        <position position="283"/>
    </location>
    <ligand>
        <name>Mn(2+)</name>
        <dbReference type="ChEBI" id="CHEBI:29035"/>
        <label>2</label>
    </ligand>
</feature>
<dbReference type="EMBL" id="VUNJ01000002">
    <property type="protein sequence ID" value="MST90784.1"/>
    <property type="molecule type" value="Genomic_DNA"/>
</dbReference>
<reference evidence="9 11" key="1">
    <citation type="submission" date="2015-10" db="EMBL/GenBank/DDBJ databases">
        <title>A novel member of the family Ruminococcaceae isolated from human faeces.</title>
        <authorList>
            <person name="Shkoporov A.N."/>
            <person name="Chaplin A.V."/>
            <person name="Motuzova O.V."/>
            <person name="Kafarskaia L.I."/>
            <person name="Efimov B.A."/>
        </authorList>
    </citation>
    <scope>NUCLEOTIDE SEQUENCE [LARGE SCALE GENOMIC DNA]</scope>
    <source>
        <strain evidence="9 11">668</strain>
    </source>
</reference>
<organism evidence="9 11">
    <name type="scientific">Ruthenibacterium lactatiformans</name>
    <dbReference type="NCBI Taxonomy" id="1550024"/>
    <lineage>
        <taxon>Bacteria</taxon>
        <taxon>Bacillati</taxon>
        <taxon>Bacillota</taxon>
        <taxon>Clostridia</taxon>
        <taxon>Eubacteriales</taxon>
        <taxon>Oscillospiraceae</taxon>
        <taxon>Ruthenibacterium</taxon>
    </lineage>
</organism>
<dbReference type="NCBIfam" id="TIGR01696">
    <property type="entry name" value="deoB"/>
    <property type="match status" value="1"/>
</dbReference>